<feature type="transmembrane region" description="Helical" evidence="2">
    <location>
        <begin position="77"/>
        <end position="102"/>
    </location>
</feature>
<dbReference type="EMBL" id="BAAABY010000014">
    <property type="protein sequence ID" value="GAA0457806.1"/>
    <property type="molecule type" value="Genomic_DNA"/>
</dbReference>
<gene>
    <name evidence="3" type="ORF">GCM10010361_22290</name>
</gene>
<evidence type="ECO:0000313" key="4">
    <source>
        <dbReference type="Proteomes" id="UP001500909"/>
    </source>
</evidence>
<keyword evidence="2" id="KW-1133">Transmembrane helix</keyword>
<name>A0ABN0ZSU6_9ACTN</name>
<accession>A0ABN0ZSU6</accession>
<protein>
    <submittedName>
        <fullName evidence="3">Uncharacterized protein</fullName>
    </submittedName>
</protein>
<sequence>MAPPGRAAVYGGGPEGSRKRAETGPEAVPGHRPGNRRGVLDSPSTPSHSRHTATAVRPGPGAAPATTTKGPRAMPRLLAATLTCIAAAALAAGAGLGAVAVLNATPEQPNVPLVTFDRTGE</sequence>
<organism evidence="3 4">
    <name type="scientific">Streptomyces olivaceiscleroticus</name>
    <dbReference type="NCBI Taxonomy" id="68245"/>
    <lineage>
        <taxon>Bacteria</taxon>
        <taxon>Bacillati</taxon>
        <taxon>Actinomycetota</taxon>
        <taxon>Actinomycetes</taxon>
        <taxon>Kitasatosporales</taxon>
        <taxon>Streptomycetaceae</taxon>
        <taxon>Streptomyces</taxon>
    </lineage>
</organism>
<proteinExistence type="predicted"/>
<evidence type="ECO:0000256" key="2">
    <source>
        <dbReference type="SAM" id="Phobius"/>
    </source>
</evidence>
<evidence type="ECO:0000313" key="3">
    <source>
        <dbReference type="EMBL" id="GAA0457806.1"/>
    </source>
</evidence>
<evidence type="ECO:0000256" key="1">
    <source>
        <dbReference type="SAM" id="MobiDB-lite"/>
    </source>
</evidence>
<keyword evidence="2" id="KW-0812">Transmembrane</keyword>
<keyword evidence="2" id="KW-0472">Membrane</keyword>
<comment type="caution">
    <text evidence="3">The sequence shown here is derived from an EMBL/GenBank/DDBJ whole genome shotgun (WGS) entry which is preliminary data.</text>
</comment>
<reference evidence="3 4" key="1">
    <citation type="journal article" date="2019" name="Int. J. Syst. Evol. Microbiol.">
        <title>The Global Catalogue of Microorganisms (GCM) 10K type strain sequencing project: providing services to taxonomists for standard genome sequencing and annotation.</title>
        <authorList>
            <consortium name="The Broad Institute Genomics Platform"/>
            <consortium name="The Broad Institute Genome Sequencing Center for Infectious Disease"/>
            <person name="Wu L."/>
            <person name="Ma J."/>
        </authorList>
    </citation>
    <scope>NUCLEOTIDE SEQUENCE [LARGE SCALE GENOMIC DNA]</scope>
    <source>
        <strain evidence="3 4">JCM 4805</strain>
    </source>
</reference>
<feature type="region of interest" description="Disordered" evidence="1">
    <location>
        <begin position="1"/>
        <end position="71"/>
    </location>
</feature>
<dbReference type="Proteomes" id="UP001500909">
    <property type="component" value="Unassembled WGS sequence"/>
</dbReference>
<keyword evidence="4" id="KW-1185">Reference proteome</keyword>